<name>A0A8S2VVN7_9BILA</name>
<evidence type="ECO:0000256" key="1">
    <source>
        <dbReference type="SAM" id="MobiDB-lite"/>
    </source>
</evidence>
<dbReference type="AlphaFoldDB" id="A0A8S2VVN7"/>
<accession>A0A8S2VVN7</accession>
<dbReference type="EMBL" id="CAJOBI010059954">
    <property type="protein sequence ID" value="CAF4411011.1"/>
    <property type="molecule type" value="Genomic_DNA"/>
</dbReference>
<comment type="caution">
    <text evidence="2">The sequence shown here is derived from an EMBL/GenBank/DDBJ whole genome shotgun (WGS) entry which is preliminary data.</text>
</comment>
<sequence length="74" mass="8456">ITINDDSSEETIESPIISNQPIVDNEQHDTEDIPVIESIEMKRKMPKRSNRHEQKSSSEPELVVITSSPLQTKR</sequence>
<gene>
    <name evidence="2" type="ORF">SMN809_LOCUS30899</name>
</gene>
<feature type="compositionally biased region" description="Polar residues" evidence="1">
    <location>
        <begin position="65"/>
        <end position="74"/>
    </location>
</feature>
<feature type="non-terminal residue" evidence="2">
    <location>
        <position position="1"/>
    </location>
</feature>
<evidence type="ECO:0000313" key="2">
    <source>
        <dbReference type="EMBL" id="CAF4411011.1"/>
    </source>
</evidence>
<feature type="non-terminal residue" evidence="2">
    <location>
        <position position="74"/>
    </location>
</feature>
<dbReference type="Proteomes" id="UP000676336">
    <property type="component" value="Unassembled WGS sequence"/>
</dbReference>
<evidence type="ECO:0000313" key="3">
    <source>
        <dbReference type="Proteomes" id="UP000676336"/>
    </source>
</evidence>
<feature type="compositionally biased region" description="Acidic residues" evidence="1">
    <location>
        <begin position="1"/>
        <end position="12"/>
    </location>
</feature>
<protein>
    <submittedName>
        <fullName evidence="2">Uncharacterized protein</fullName>
    </submittedName>
</protein>
<reference evidence="2" key="1">
    <citation type="submission" date="2021-02" db="EMBL/GenBank/DDBJ databases">
        <authorList>
            <person name="Nowell W R."/>
        </authorList>
    </citation>
    <scope>NUCLEOTIDE SEQUENCE</scope>
</reference>
<proteinExistence type="predicted"/>
<organism evidence="2 3">
    <name type="scientific">Rotaria magnacalcarata</name>
    <dbReference type="NCBI Taxonomy" id="392030"/>
    <lineage>
        <taxon>Eukaryota</taxon>
        <taxon>Metazoa</taxon>
        <taxon>Spiralia</taxon>
        <taxon>Gnathifera</taxon>
        <taxon>Rotifera</taxon>
        <taxon>Eurotatoria</taxon>
        <taxon>Bdelloidea</taxon>
        <taxon>Philodinida</taxon>
        <taxon>Philodinidae</taxon>
        <taxon>Rotaria</taxon>
    </lineage>
</organism>
<feature type="region of interest" description="Disordered" evidence="1">
    <location>
        <begin position="1"/>
        <end position="74"/>
    </location>
</feature>